<dbReference type="PANTHER" id="PTHR13618:SF1">
    <property type="entry name" value="PROTEIN ROGDI HOMOLOG"/>
    <property type="match status" value="1"/>
</dbReference>
<dbReference type="AlphaFoldDB" id="M4BTH3"/>
<reference evidence="1" key="2">
    <citation type="submission" date="2015-06" db="UniProtKB">
        <authorList>
            <consortium name="EnsemblProtists"/>
        </authorList>
    </citation>
    <scope>IDENTIFICATION</scope>
    <source>
        <strain evidence="1">Emoy2</strain>
    </source>
</reference>
<dbReference type="OMA" id="TNIPEGC"/>
<dbReference type="EnsemblProtists" id="HpaT809758">
    <property type="protein sequence ID" value="HpaP809758"/>
    <property type="gene ID" value="HpaG809758"/>
</dbReference>
<organism evidence="1 2">
    <name type="scientific">Hyaloperonospora arabidopsidis (strain Emoy2)</name>
    <name type="common">Downy mildew agent</name>
    <name type="synonym">Peronospora arabidopsidis</name>
    <dbReference type="NCBI Taxonomy" id="559515"/>
    <lineage>
        <taxon>Eukaryota</taxon>
        <taxon>Sar</taxon>
        <taxon>Stramenopiles</taxon>
        <taxon>Oomycota</taxon>
        <taxon>Peronosporomycetes</taxon>
        <taxon>Peronosporales</taxon>
        <taxon>Peronosporaceae</taxon>
        <taxon>Hyaloperonospora</taxon>
    </lineage>
</organism>
<reference evidence="2" key="1">
    <citation type="journal article" date="2010" name="Science">
        <title>Signatures of adaptation to obligate biotrophy in the Hyaloperonospora arabidopsidis genome.</title>
        <authorList>
            <person name="Baxter L."/>
            <person name="Tripathy S."/>
            <person name="Ishaque N."/>
            <person name="Boot N."/>
            <person name="Cabral A."/>
            <person name="Kemen E."/>
            <person name="Thines M."/>
            <person name="Ah-Fong A."/>
            <person name="Anderson R."/>
            <person name="Badejoko W."/>
            <person name="Bittner-Eddy P."/>
            <person name="Boore J.L."/>
            <person name="Chibucos M.C."/>
            <person name="Coates M."/>
            <person name="Dehal P."/>
            <person name="Delehaunty K."/>
            <person name="Dong S."/>
            <person name="Downton P."/>
            <person name="Dumas B."/>
            <person name="Fabro G."/>
            <person name="Fronick C."/>
            <person name="Fuerstenberg S.I."/>
            <person name="Fulton L."/>
            <person name="Gaulin E."/>
            <person name="Govers F."/>
            <person name="Hughes L."/>
            <person name="Humphray S."/>
            <person name="Jiang R.H."/>
            <person name="Judelson H."/>
            <person name="Kamoun S."/>
            <person name="Kyung K."/>
            <person name="Meijer H."/>
            <person name="Minx P."/>
            <person name="Morris P."/>
            <person name="Nelson J."/>
            <person name="Phuntumart V."/>
            <person name="Qutob D."/>
            <person name="Rehmany A."/>
            <person name="Rougon-Cardoso A."/>
            <person name="Ryden P."/>
            <person name="Torto-Alalibo T."/>
            <person name="Studholme D."/>
            <person name="Wang Y."/>
            <person name="Win J."/>
            <person name="Wood J."/>
            <person name="Clifton S.W."/>
            <person name="Rogers J."/>
            <person name="Van den Ackerveken G."/>
            <person name="Jones J.D."/>
            <person name="McDowell J.M."/>
            <person name="Beynon J."/>
            <person name="Tyler B.M."/>
        </authorList>
    </citation>
    <scope>NUCLEOTIDE SEQUENCE [LARGE SCALE GENOMIC DNA]</scope>
    <source>
        <strain evidence="2">Emoy2</strain>
    </source>
</reference>
<dbReference type="PANTHER" id="PTHR13618">
    <property type="entry name" value="LEUCINE ZIPPER CONTAINING TRANSCRIPTION FACTOR LZF1"/>
    <property type="match status" value="1"/>
</dbReference>
<dbReference type="VEuPathDB" id="FungiDB:HpaG809758"/>
<evidence type="ECO:0000313" key="2">
    <source>
        <dbReference type="Proteomes" id="UP000011713"/>
    </source>
</evidence>
<name>M4BTH3_HYAAE</name>
<protein>
    <submittedName>
        <fullName evidence="1">Uncharacterized protein</fullName>
    </submittedName>
</protein>
<accession>M4BTH3</accession>
<keyword evidence="2" id="KW-1185">Reference proteome</keyword>
<dbReference type="InParanoid" id="M4BTH3"/>
<dbReference type="HOGENOM" id="CLU_1139853_0_0_1"/>
<evidence type="ECO:0000313" key="1">
    <source>
        <dbReference type="EnsemblProtists" id="HpaP809758"/>
    </source>
</evidence>
<dbReference type="Proteomes" id="UP000011713">
    <property type="component" value="Unassembled WGS sequence"/>
</dbReference>
<dbReference type="GO" id="GO:0043291">
    <property type="term" value="C:RAVE complex"/>
    <property type="evidence" value="ECO:0007669"/>
    <property type="project" value="TreeGrafter"/>
</dbReference>
<dbReference type="EMBL" id="JH597840">
    <property type="status" value="NOT_ANNOTATED_CDS"/>
    <property type="molecule type" value="Genomic_DNA"/>
</dbReference>
<dbReference type="eggNOG" id="ENOG502RXIU">
    <property type="taxonomic scope" value="Eukaryota"/>
</dbReference>
<dbReference type="InterPro" id="IPR028241">
    <property type="entry name" value="RAVE2/Rogdi"/>
</dbReference>
<proteinExistence type="predicted"/>
<sequence length="244" mass="28322">MCLLPLLMPPFTGMHRAAARTSNSSGYYELNYRTFYDVLTLFLWRSRLQQYCVLNQILEFHGVVQSQMEKLVALEKFLGAQHQDFMDDQPSNEDVEVHVEIVQRTFQCLGRICQELRNAANVLRLPSRRRFPFCSHVDHPYGHSKSHHDNSRRLRVEKGVCWLRVVSSGTSENAAVQRADNLSCDGSAFRGQKVEIVEYARVSVPIPPLEEMLVHLDKQIMWLVHIRDNVKALLDCQELYNDEY</sequence>